<evidence type="ECO:0000256" key="1">
    <source>
        <dbReference type="SAM" id="Phobius"/>
    </source>
</evidence>
<name>A0A1F5R3F3_9BACT</name>
<keyword evidence="1" id="KW-1133">Transmembrane helix</keyword>
<keyword evidence="1" id="KW-0472">Membrane</keyword>
<evidence type="ECO:0000313" key="3">
    <source>
        <dbReference type="Proteomes" id="UP000177230"/>
    </source>
</evidence>
<feature type="transmembrane region" description="Helical" evidence="1">
    <location>
        <begin position="16"/>
        <end position="34"/>
    </location>
</feature>
<dbReference type="Proteomes" id="UP000177230">
    <property type="component" value="Unassembled WGS sequence"/>
</dbReference>
<dbReference type="AlphaFoldDB" id="A0A1F5R3F3"/>
<dbReference type="EMBL" id="MFFM01000046">
    <property type="protein sequence ID" value="OGF08929.1"/>
    <property type="molecule type" value="Genomic_DNA"/>
</dbReference>
<sequence length="112" mass="13033">MVQYREHNETDKRTNLLLLLFALILIAVGGAYLAPLKWPFGLVIFLGFIAMLLLVLAKWQTNKFGYRCPACTHEFDIKMINAFLTPHVWGKKYLKCPECYKSQWAIEIIKIK</sequence>
<protein>
    <submittedName>
        <fullName evidence="2">Uncharacterized protein</fullName>
    </submittedName>
</protein>
<proteinExistence type="predicted"/>
<reference evidence="2 3" key="1">
    <citation type="journal article" date="2016" name="Nat. Commun.">
        <title>Thousands of microbial genomes shed light on interconnected biogeochemical processes in an aquifer system.</title>
        <authorList>
            <person name="Anantharaman K."/>
            <person name="Brown C.T."/>
            <person name="Hug L.A."/>
            <person name="Sharon I."/>
            <person name="Castelle C.J."/>
            <person name="Probst A.J."/>
            <person name="Thomas B.C."/>
            <person name="Singh A."/>
            <person name="Wilkins M.J."/>
            <person name="Karaoz U."/>
            <person name="Brodie E.L."/>
            <person name="Williams K.H."/>
            <person name="Hubbard S.S."/>
            <person name="Banfield J.F."/>
        </authorList>
    </citation>
    <scope>NUCLEOTIDE SEQUENCE [LARGE SCALE GENOMIC DNA]</scope>
</reference>
<organism evidence="2 3">
    <name type="scientific">Candidatus Edwardsbacteria bacterium GWF2_54_11</name>
    <dbReference type="NCBI Taxonomy" id="1817851"/>
    <lineage>
        <taxon>Bacteria</taxon>
        <taxon>Candidatus Edwardsiibacteriota</taxon>
    </lineage>
</organism>
<gene>
    <name evidence="2" type="ORF">A2024_01530</name>
</gene>
<keyword evidence="1" id="KW-0812">Transmembrane</keyword>
<evidence type="ECO:0000313" key="2">
    <source>
        <dbReference type="EMBL" id="OGF08929.1"/>
    </source>
</evidence>
<feature type="transmembrane region" description="Helical" evidence="1">
    <location>
        <begin position="40"/>
        <end position="57"/>
    </location>
</feature>
<accession>A0A1F5R3F3</accession>
<comment type="caution">
    <text evidence="2">The sequence shown here is derived from an EMBL/GenBank/DDBJ whole genome shotgun (WGS) entry which is preliminary data.</text>
</comment>